<dbReference type="GO" id="GO:0016324">
    <property type="term" value="C:apical plasma membrane"/>
    <property type="evidence" value="ECO:0000318"/>
    <property type="project" value="GO_Central"/>
</dbReference>
<dbReference type="GeneID" id="100889923"/>
<dbReference type="InterPro" id="IPR036259">
    <property type="entry name" value="MFS_trans_sf"/>
</dbReference>
<feature type="transmembrane region" description="Helical" evidence="8">
    <location>
        <begin position="262"/>
        <end position="282"/>
    </location>
</feature>
<feature type="transmembrane region" description="Helical" evidence="8">
    <location>
        <begin position="424"/>
        <end position="445"/>
    </location>
</feature>
<evidence type="ECO:0000256" key="7">
    <source>
        <dbReference type="SAM" id="MobiDB-lite"/>
    </source>
</evidence>
<evidence type="ECO:0000259" key="9">
    <source>
        <dbReference type="PROSITE" id="PS50850"/>
    </source>
</evidence>
<dbReference type="SUPFAM" id="SSF103473">
    <property type="entry name" value="MFS general substrate transporter"/>
    <property type="match status" value="1"/>
</dbReference>
<keyword evidence="11" id="KW-1185">Reference proteome</keyword>
<accession>A0A7M7N4C0</accession>
<dbReference type="FunFam" id="1.20.1250.20:FF:000423">
    <property type="entry name" value="Putative inorganic phosphate cotransporter-like Protein"/>
    <property type="match status" value="1"/>
</dbReference>
<keyword evidence="4" id="KW-0769">Symport</keyword>
<dbReference type="PROSITE" id="PS50850">
    <property type="entry name" value="MFS"/>
    <property type="match status" value="1"/>
</dbReference>
<dbReference type="AlphaFoldDB" id="A0A7M7N4C0"/>
<feature type="transmembrane region" description="Helical" evidence="8">
    <location>
        <begin position="191"/>
        <end position="215"/>
    </location>
</feature>
<dbReference type="GO" id="GO:0022857">
    <property type="term" value="F:transmembrane transporter activity"/>
    <property type="evidence" value="ECO:0000318"/>
    <property type="project" value="GO_Central"/>
</dbReference>
<feature type="transmembrane region" description="Helical" evidence="8">
    <location>
        <begin position="488"/>
        <end position="511"/>
    </location>
</feature>
<evidence type="ECO:0000313" key="11">
    <source>
        <dbReference type="Proteomes" id="UP000007110"/>
    </source>
</evidence>
<feature type="transmembrane region" description="Helical" evidence="8">
    <location>
        <begin position="403"/>
        <end position="418"/>
    </location>
</feature>
<evidence type="ECO:0000256" key="3">
    <source>
        <dbReference type="ARBA" id="ARBA00022692"/>
    </source>
</evidence>
<feature type="transmembrane region" description="Helical" evidence="8">
    <location>
        <begin position="166"/>
        <end position="185"/>
    </location>
</feature>
<name>A0A7M7N4C0_STRPU</name>
<dbReference type="PANTHER" id="PTHR11662">
    <property type="entry name" value="SOLUTE CARRIER FAMILY 17"/>
    <property type="match status" value="1"/>
</dbReference>
<dbReference type="EnsemblMetazoa" id="XM_030974924">
    <property type="protein sequence ID" value="XP_030830784"/>
    <property type="gene ID" value="LOC100889923"/>
</dbReference>
<dbReference type="PANTHER" id="PTHR11662:SF399">
    <property type="entry name" value="FI19708P1-RELATED"/>
    <property type="match status" value="1"/>
</dbReference>
<dbReference type="Gene3D" id="1.20.1250.20">
    <property type="entry name" value="MFS general substrate transporter like domains"/>
    <property type="match status" value="2"/>
</dbReference>
<dbReference type="OMA" id="IMAICNG"/>
<dbReference type="KEGG" id="spu:100889923"/>
<evidence type="ECO:0000256" key="5">
    <source>
        <dbReference type="ARBA" id="ARBA00022989"/>
    </source>
</evidence>
<dbReference type="RefSeq" id="XP_030830784.1">
    <property type="nucleotide sequence ID" value="XM_030974924.1"/>
</dbReference>
<dbReference type="InterPro" id="IPR020846">
    <property type="entry name" value="MFS_dom"/>
</dbReference>
<dbReference type="Pfam" id="PF07690">
    <property type="entry name" value="MFS_1"/>
    <property type="match status" value="1"/>
</dbReference>
<keyword evidence="2" id="KW-0813">Transport</keyword>
<feature type="transmembrane region" description="Helical" evidence="8">
    <location>
        <begin position="323"/>
        <end position="349"/>
    </location>
</feature>
<keyword evidence="5 8" id="KW-1133">Transmembrane helix</keyword>
<protein>
    <recommendedName>
        <fullName evidence="9">Major facilitator superfamily (MFS) profile domain-containing protein</fullName>
    </recommendedName>
</protein>
<comment type="subcellular location">
    <subcellularLocation>
        <location evidence="1">Membrane</location>
        <topology evidence="1">Multi-pass membrane protein</topology>
    </subcellularLocation>
</comment>
<feature type="region of interest" description="Disordered" evidence="7">
    <location>
        <begin position="1"/>
        <end position="22"/>
    </location>
</feature>
<dbReference type="OrthoDB" id="2985014at2759"/>
<dbReference type="Proteomes" id="UP000007110">
    <property type="component" value="Unassembled WGS sequence"/>
</dbReference>
<feature type="domain" description="Major facilitator superfamily (MFS) profile" evidence="9">
    <location>
        <begin position="68"/>
        <end position="516"/>
    </location>
</feature>
<reference evidence="11" key="1">
    <citation type="submission" date="2015-02" db="EMBL/GenBank/DDBJ databases">
        <title>Genome sequencing for Strongylocentrotus purpuratus.</title>
        <authorList>
            <person name="Murali S."/>
            <person name="Liu Y."/>
            <person name="Vee V."/>
            <person name="English A."/>
            <person name="Wang M."/>
            <person name="Skinner E."/>
            <person name="Han Y."/>
            <person name="Muzny D.M."/>
            <person name="Worley K.C."/>
            <person name="Gibbs R.A."/>
        </authorList>
    </citation>
    <scope>NUCLEOTIDE SEQUENCE</scope>
</reference>
<sequence>MKDAMYDAVQLDDEDDHGDKQVHEETIQLQNGTQLTLEKNENMITSDKNKRSKAGLIPVRYQLCFLSFIGMTSLGTMRQSVGVAMVVMVNTSYVGYERTEGHIASSDDVLSCKDIRNNDTDYIDGTSGEFPWSTHTQELLLASFYYGYMCTQVPGGWISDRFGMKWVLGLGILLSSVCTILGPWAARTGTIFFFVARFLTGLAAGGVVPAVSSMWSQWAHPDERSRLGIITCSGLTFGGVISNIIGGFLVDSDIMGGWPLPFYVFGSVGCIWFVLWCLFASSHPSNHRWISREEQKYLENSLKLQSKKSNKSVPWLSILRSPIVWVITLCQFVQGWGTVIIITNLPLYYTRGLGLSVKQAGLYSALPFAFLFFGQVTAAYIADRILSRKILGLSHTRKLITDISYGGCSIFLVCAGLARCNASLSVTFITLALALNGAAYSGYFVSMLDVAGNYAGSVTALANSAASMGGVIGTYVVGELTEVQSDIFGWQTVLWIMASLFFIGALAYTFVSPIQLQPWARTSASESHS</sequence>
<dbReference type="InterPro" id="IPR050382">
    <property type="entry name" value="MFS_Na/Anion_cotransporter"/>
</dbReference>
<reference evidence="10" key="2">
    <citation type="submission" date="2021-01" db="UniProtKB">
        <authorList>
            <consortium name="EnsemblMetazoa"/>
        </authorList>
    </citation>
    <scope>IDENTIFICATION</scope>
</reference>
<evidence type="ECO:0000256" key="1">
    <source>
        <dbReference type="ARBA" id="ARBA00004141"/>
    </source>
</evidence>
<evidence type="ECO:0000256" key="4">
    <source>
        <dbReference type="ARBA" id="ARBA00022847"/>
    </source>
</evidence>
<dbReference type="InParanoid" id="A0A7M7N4C0"/>
<evidence type="ECO:0000256" key="6">
    <source>
        <dbReference type="ARBA" id="ARBA00023136"/>
    </source>
</evidence>
<evidence type="ECO:0000256" key="8">
    <source>
        <dbReference type="SAM" id="Phobius"/>
    </source>
</evidence>
<dbReference type="InterPro" id="IPR011701">
    <property type="entry name" value="MFS"/>
</dbReference>
<feature type="transmembrane region" description="Helical" evidence="8">
    <location>
        <begin position="457"/>
        <end position="476"/>
    </location>
</feature>
<evidence type="ECO:0000256" key="2">
    <source>
        <dbReference type="ARBA" id="ARBA00022448"/>
    </source>
</evidence>
<feature type="transmembrane region" description="Helical" evidence="8">
    <location>
        <begin position="227"/>
        <end position="250"/>
    </location>
</feature>
<keyword evidence="6 8" id="KW-0472">Membrane</keyword>
<proteinExistence type="predicted"/>
<organism evidence="10 11">
    <name type="scientific">Strongylocentrotus purpuratus</name>
    <name type="common">Purple sea urchin</name>
    <dbReference type="NCBI Taxonomy" id="7668"/>
    <lineage>
        <taxon>Eukaryota</taxon>
        <taxon>Metazoa</taxon>
        <taxon>Echinodermata</taxon>
        <taxon>Eleutherozoa</taxon>
        <taxon>Echinozoa</taxon>
        <taxon>Echinoidea</taxon>
        <taxon>Euechinoidea</taxon>
        <taxon>Echinacea</taxon>
        <taxon>Camarodonta</taxon>
        <taxon>Echinidea</taxon>
        <taxon>Strongylocentrotidae</taxon>
        <taxon>Strongylocentrotus</taxon>
    </lineage>
</organism>
<feature type="transmembrane region" description="Helical" evidence="8">
    <location>
        <begin position="361"/>
        <end position="382"/>
    </location>
</feature>
<dbReference type="FunFam" id="1.20.1250.20:FF:000003">
    <property type="entry name" value="Solute carrier family 17 member 3"/>
    <property type="match status" value="1"/>
</dbReference>
<evidence type="ECO:0000313" key="10">
    <source>
        <dbReference type="EnsemblMetazoa" id="XP_030830784"/>
    </source>
</evidence>
<keyword evidence="3 8" id="KW-0812">Transmembrane</keyword>
<dbReference type="GO" id="GO:0015293">
    <property type="term" value="F:symporter activity"/>
    <property type="evidence" value="ECO:0007669"/>
    <property type="project" value="UniProtKB-KW"/>
</dbReference>